<evidence type="ECO:0000313" key="2">
    <source>
        <dbReference type="EMBL" id="GJT36553.1"/>
    </source>
</evidence>
<keyword evidence="3" id="KW-1185">Reference proteome</keyword>
<feature type="region of interest" description="Disordered" evidence="1">
    <location>
        <begin position="1"/>
        <end position="40"/>
    </location>
</feature>
<gene>
    <name evidence="2" type="ORF">Tco_0926972</name>
</gene>
<comment type="caution">
    <text evidence="2">The sequence shown here is derived from an EMBL/GenBank/DDBJ whole genome shotgun (WGS) entry which is preliminary data.</text>
</comment>
<evidence type="ECO:0000256" key="1">
    <source>
        <dbReference type="SAM" id="MobiDB-lite"/>
    </source>
</evidence>
<dbReference type="Proteomes" id="UP001151760">
    <property type="component" value="Unassembled WGS sequence"/>
</dbReference>
<evidence type="ECO:0000313" key="3">
    <source>
        <dbReference type="Proteomes" id="UP001151760"/>
    </source>
</evidence>
<organism evidence="2 3">
    <name type="scientific">Tanacetum coccineum</name>
    <dbReference type="NCBI Taxonomy" id="301880"/>
    <lineage>
        <taxon>Eukaryota</taxon>
        <taxon>Viridiplantae</taxon>
        <taxon>Streptophyta</taxon>
        <taxon>Embryophyta</taxon>
        <taxon>Tracheophyta</taxon>
        <taxon>Spermatophyta</taxon>
        <taxon>Magnoliopsida</taxon>
        <taxon>eudicotyledons</taxon>
        <taxon>Gunneridae</taxon>
        <taxon>Pentapetalae</taxon>
        <taxon>asterids</taxon>
        <taxon>campanulids</taxon>
        <taxon>Asterales</taxon>
        <taxon>Asteraceae</taxon>
        <taxon>Asteroideae</taxon>
        <taxon>Anthemideae</taxon>
        <taxon>Anthemidinae</taxon>
        <taxon>Tanacetum</taxon>
    </lineage>
</organism>
<reference evidence="2" key="2">
    <citation type="submission" date="2022-01" db="EMBL/GenBank/DDBJ databases">
        <authorList>
            <person name="Yamashiro T."/>
            <person name="Shiraishi A."/>
            <person name="Satake H."/>
            <person name="Nakayama K."/>
        </authorList>
    </citation>
    <scope>NUCLEOTIDE SEQUENCE</scope>
</reference>
<proteinExistence type="predicted"/>
<accession>A0ABQ5DE18</accession>
<protein>
    <submittedName>
        <fullName evidence="2">Uncharacterized protein</fullName>
    </submittedName>
</protein>
<reference evidence="2" key="1">
    <citation type="journal article" date="2022" name="Int. J. Mol. Sci.">
        <title>Draft Genome of Tanacetum Coccineum: Genomic Comparison of Closely Related Tanacetum-Family Plants.</title>
        <authorList>
            <person name="Yamashiro T."/>
            <person name="Shiraishi A."/>
            <person name="Nakayama K."/>
            <person name="Satake H."/>
        </authorList>
    </citation>
    <scope>NUCLEOTIDE SEQUENCE</scope>
</reference>
<feature type="compositionally biased region" description="Basic and acidic residues" evidence="1">
    <location>
        <begin position="31"/>
        <end position="40"/>
    </location>
</feature>
<feature type="region of interest" description="Disordered" evidence="1">
    <location>
        <begin position="60"/>
        <end position="90"/>
    </location>
</feature>
<feature type="non-terminal residue" evidence="2">
    <location>
        <position position="90"/>
    </location>
</feature>
<name>A0ABQ5DE18_9ASTR</name>
<sequence length="90" mass="10277">MAMPNVDIPQGMDTGGSPRRQETIGGTPAKTRSERVLDLKKEKDDQAVEILNLKKRVKNLERKQKSSISHSRRRKYKQVKPSSDDDLDED</sequence>
<dbReference type="EMBL" id="BQNB010015148">
    <property type="protein sequence ID" value="GJT36553.1"/>
    <property type="molecule type" value="Genomic_DNA"/>
</dbReference>